<dbReference type="Proteomes" id="UP000186309">
    <property type="component" value="Chromosome"/>
</dbReference>
<dbReference type="KEGG" id="pbor:BSF38_03050"/>
<gene>
    <name evidence="2" type="ORF">BSF38_03050</name>
</gene>
<dbReference type="Gene3D" id="3.40.50.1820">
    <property type="entry name" value="alpha/beta hydrolase"/>
    <property type="match status" value="1"/>
</dbReference>
<evidence type="ECO:0000313" key="2">
    <source>
        <dbReference type="EMBL" id="APW61534.1"/>
    </source>
</evidence>
<dbReference type="PANTHER" id="PTHR13136">
    <property type="entry name" value="TESTIS DEVELOPMENT PROTEIN PRTD"/>
    <property type="match status" value="1"/>
</dbReference>
<dbReference type="OrthoDB" id="652634at2"/>
<accession>A0A1U7CRG2</accession>
<dbReference type="AlphaFoldDB" id="A0A1U7CRG2"/>
<dbReference type="Pfam" id="PF20408">
    <property type="entry name" value="Abhydrolase_11"/>
    <property type="match status" value="1"/>
</dbReference>
<evidence type="ECO:0000259" key="1">
    <source>
        <dbReference type="Pfam" id="PF20408"/>
    </source>
</evidence>
<dbReference type="InterPro" id="IPR046879">
    <property type="entry name" value="KANL3/Tex30_Abhydrolase"/>
</dbReference>
<dbReference type="RefSeq" id="WP_076346962.1">
    <property type="nucleotide sequence ID" value="NZ_CP019082.1"/>
</dbReference>
<dbReference type="STRING" id="1387353.BSF38_03050"/>
<dbReference type="InterPro" id="IPR029058">
    <property type="entry name" value="AB_hydrolase_fold"/>
</dbReference>
<dbReference type="EMBL" id="CP019082">
    <property type="protein sequence ID" value="APW61534.1"/>
    <property type="molecule type" value="Genomic_DNA"/>
</dbReference>
<feature type="domain" description="KANL3/Tex30 alpha/beta hydrolase-like" evidence="1">
    <location>
        <begin position="31"/>
        <end position="221"/>
    </location>
</feature>
<reference evidence="3" key="1">
    <citation type="submission" date="2016-12" db="EMBL/GenBank/DDBJ databases">
        <title>Comparative genomics of four Isosphaeraceae planctomycetes: a common pool of plasmids and glycoside hydrolase genes.</title>
        <authorList>
            <person name="Ivanova A."/>
        </authorList>
    </citation>
    <scope>NUCLEOTIDE SEQUENCE [LARGE SCALE GENOMIC DNA]</scope>
    <source>
        <strain evidence="3">PX4</strain>
    </source>
</reference>
<keyword evidence="3" id="KW-1185">Reference proteome</keyword>
<dbReference type="PANTHER" id="PTHR13136:SF11">
    <property type="entry name" value="TESTIS-EXPRESSED PROTEIN 30"/>
    <property type="match status" value="1"/>
</dbReference>
<name>A0A1U7CRG2_9BACT</name>
<dbReference type="InterPro" id="IPR026555">
    <property type="entry name" value="NSL3/Tex30"/>
</dbReference>
<organism evidence="2 3">
    <name type="scientific">Paludisphaera borealis</name>
    <dbReference type="NCBI Taxonomy" id="1387353"/>
    <lineage>
        <taxon>Bacteria</taxon>
        <taxon>Pseudomonadati</taxon>
        <taxon>Planctomycetota</taxon>
        <taxon>Planctomycetia</taxon>
        <taxon>Isosphaerales</taxon>
        <taxon>Isosphaeraceae</taxon>
        <taxon>Paludisphaera</taxon>
    </lineage>
</organism>
<protein>
    <recommendedName>
        <fullName evidence="1">KANL3/Tex30 alpha/beta hydrolase-like domain-containing protein</fullName>
    </recommendedName>
</protein>
<dbReference type="SUPFAM" id="SSF53474">
    <property type="entry name" value="alpha/beta-Hydrolases"/>
    <property type="match status" value="1"/>
</dbReference>
<evidence type="ECO:0000313" key="3">
    <source>
        <dbReference type="Proteomes" id="UP000186309"/>
    </source>
</evidence>
<proteinExistence type="predicted"/>
<sequence>MSREAREFKFLATPEKGEVSALLVRPESASHLLVLGHGASTNMWHATMQSIADRLAEAGVASLRYNFPYSENGKGRDSQAVCTATVRAAVAAAREAAPDLPLLAGGHSFGGRMTSTAASESPLEGVRGLVFFSFPLHQPGKPETKRADHLASVAVPMLFLSGTRDELADLDLLKPVCKKLGKLATLHAVDTADHGYKVLKRSRASDEDVFVEMARVVREWASKLN</sequence>